<sequence length="593" mass="68792">MSREVKAMKDSRDKQERGMYLILAYMALQGRVLDVNDVDENLFDELRRKIEPDYDTTNLEKDAEMMAINHFLLQNRIGESCPYENWTSVSRDSCGNPDHFHCLKDEYGRIGWVCAEPIWIEKDRCPTYNVVAQKLDSVDCPKSRCPPYNYRSNEINVEYSCRYTLDIGSSTTVVTNSTNTAGNQSPYNSLLPIFITIPLIIIVLILVAAMFYISRRKLSQHSDALPPEAIKFMNDDSETSVNEANYSFEKAKNYLEEKKRVVITGVQGTGKTYLAESLVSNMEEKRRKLKKMWISSLSKLLKEKSKPTRNVDLYILDDLFYELQLDSEFPETLTTVNDFMTNITENCIIITVPSYIWRKHIAIFSKTKLDEVHIDLNERDHREKRFIMTFLMSQHCINREHASRLNTVENLLLGKSSFKTIGFPAVISWMCKKPHEVAFERMLVNPLQKMTEEIEELKQSHRIEECAKYVILSYLTLNDGILDITNVNTPLIHTLKEMFARGFQEKDLNRYVESMVGEYLFKIKESVYKMDLNIWSKLVFVSVAKENLGFAEKNNKNSPRHIINIKDCPNDMDEAYPDCFIKVNRVENLSPTG</sequence>
<dbReference type="KEGG" id="cvn:111106463"/>
<dbReference type="AlphaFoldDB" id="A0A8B8B0B6"/>
<accession>A0A8B8B0B6</accession>
<dbReference type="Proteomes" id="UP000694844">
    <property type="component" value="Chromosome 8"/>
</dbReference>
<keyword evidence="1" id="KW-1133">Transmembrane helix</keyword>
<protein>
    <submittedName>
        <fullName evidence="4">Uncharacterized protein LOC111106463 isoform X1</fullName>
    </submittedName>
</protein>
<name>A0A8B8B0B6_CRAVI</name>
<evidence type="ECO:0000259" key="2">
    <source>
        <dbReference type="Pfam" id="PF20720"/>
    </source>
</evidence>
<feature type="domain" description="Novel STAND NTPase 3" evidence="2">
    <location>
        <begin position="246"/>
        <end position="388"/>
    </location>
</feature>
<evidence type="ECO:0000313" key="3">
    <source>
        <dbReference type="Proteomes" id="UP000694844"/>
    </source>
</evidence>
<dbReference type="OrthoDB" id="6199925at2759"/>
<keyword evidence="1" id="KW-0472">Membrane</keyword>
<dbReference type="Pfam" id="PF20720">
    <property type="entry name" value="nSTAND3"/>
    <property type="match status" value="1"/>
</dbReference>
<reference evidence="4" key="1">
    <citation type="submission" date="2025-08" db="UniProtKB">
        <authorList>
            <consortium name="RefSeq"/>
        </authorList>
    </citation>
    <scope>IDENTIFICATION</scope>
    <source>
        <tissue evidence="4">Whole sample</tissue>
    </source>
</reference>
<dbReference type="SUPFAM" id="SSF52540">
    <property type="entry name" value="P-loop containing nucleoside triphosphate hydrolases"/>
    <property type="match status" value="1"/>
</dbReference>
<dbReference type="RefSeq" id="XP_022296855.1">
    <property type="nucleotide sequence ID" value="XM_022441147.1"/>
</dbReference>
<gene>
    <name evidence="4" type="primary">LOC111106463</name>
</gene>
<dbReference type="Gene3D" id="3.40.50.300">
    <property type="entry name" value="P-loop containing nucleotide triphosphate hydrolases"/>
    <property type="match status" value="1"/>
</dbReference>
<evidence type="ECO:0000313" key="4">
    <source>
        <dbReference type="RefSeq" id="XP_022296855.1"/>
    </source>
</evidence>
<dbReference type="GeneID" id="111106463"/>
<evidence type="ECO:0000256" key="1">
    <source>
        <dbReference type="SAM" id="Phobius"/>
    </source>
</evidence>
<feature type="transmembrane region" description="Helical" evidence="1">
    <location>
        <begin position="190"/>
        <end position="213"/>
    </location>
</feature>
<dbReference type="InterPro" id="IPR049050">
    <property type="entry name" value="nSTAND3"/>
</dbReference>
<dbReference type="InterPro" id="IPR027417">
    <property type="entry name" value="P-loop_NTPase"/>
</dbReference>
<proteinExistence type="predicted"/>
<organism evidence="3 4">
    <name type="scientific">Crassostrea virginica</name>
    <name type="common">Eastern oyster</name>
    <dbReference type="NCBI Taxonomy" id="6565"/>
    <lineage>
        <taxon>Eukaryota</taxon>
        <taxon>Metazoa</taxon>
        <taxon>Spiralia</taxon>
        <taxon>Lophotrochozoa</taxon>
        <taxon>Mollusca</taxon>
        <taxon>Bivalvia</taxon>
        <taxon>Autobranchia</taxon>
        <taxon>Pteriomorphia</taxon>
        <taxon>Ostreida</taxon>
        <taxon>Ostreoidea</taxon>
        <taxon>Ostreidae</taxon>
        <taxon>Crassostrea</taxon>
    </lineage>
</organism>
<keyword evidence="3" id="KW-1185">Reference proteome</keyword>
<keyword evidence="1" id="KW-0812">Transmembrane</keyword>